<dbReference type="PANTHER" id="PTHR19372">
    <property type="entry name" value="SULFITE REDUCTASE"/>
    <property type="match status" value="1"/>
</dbReference>
<dbReference type="AlphaFoldDB" id="A0A1T5KCY8"/>
<evidence type="ECO:0000256" key="1">
    <source>
        <dbReference type="SAM" id="MobiDB-lite"/>
    </source>
</evidence>
<feature type="transmembrane region" description="Helical" evidence="2">
    <location>
        <begin position="165"/>
        <end position="183"/>
    </location>
</feature>
<gene>
    <name evidence="4" type="ORF">SAMN06309945_2125</name>
</gene>
<dbReference type="Gene3D" id="3.90.420.10">
    <property type="entry name" value="Oxidoreductase, molybdopterin-binding domain"/>
    <property type="match status" value="1"/>
</dbReference>
<dbReference type="PANTHER" id="PTHR19372:SF7">
    <property type="entry name" value="SULFITE OXIDASE, MITOCHONDRIAL"/>
    <property type="match status" value="1"/>
</dbReference>
<keyword evidence="5" id="KW-1185">Reference proteome</keyword>
<organism evidence="4 5">
    <name type="scientific">Okibacterium fritillariae</name>
    <dbReference type="NCBI Taxonomy" id="123320"/>
    <lineage>
        <taxon>Bacteria</taxon>
        <taxon>Bacillati</taxon>
        <taxon>Actinomycetota</taxon>
        <taxon>Actinomycetes</taxon>
        <taxon>Micrococcales</taxon>
        <taxon>Microbacteriaceae</taxon>
        <taxon>Okibacterium</taxon>
    </lineage>
</organism>
<dbReference type="Pfam" id="PF00174">
    <property type="entry name" value="Oxidored_molyb"/>
    <property type="match status" value="1"/>
</dbReference>
<feature type="transmembrane region" description="Helical" evidence="2">
    <location>
        <begin position="195"/>
        <end position="214"/>
    </location>
</feature>
<dbReference type="GO" id="GO:0043546">
    <property type="term" value="F:molybdopterin cofactor binding"/>
    <property type="evidence" value="ECO:0007669"/>
    <property type="project" value="TreeGrafter"/>
</dbReference>
<protein>
    <submittedName>
        <fullName evidence="4">DMSO/TMAO reductase YedYZ, molybdopterin-dependent catalytic subunit</fullName>
    </submittedName>
</protein>
<dbReference type="InterPro" id="IPR036374">
    <property type="entry name" value="OxRdtase_Mopterin-bd_sf"/>
</dbReference>
<feature type="transmembrane region" description="Helical" evidence="2">
    <location>
        <begin position="99"/>
        <end position="117"/>
    </location>
</feature>
<dbReference type="InterPro" id="IPR014756">
    <property type="entry name" value="Ig_E-set"/>
</dbReference>
<keyword evidence="2" id="KW-0812">Transmembrane</keyword>
<dbReference type="EMBL" id="FUZP01000002">
    <property type="protein sequence ID" value="SKC61563.1"/>
    <property type="molecule type" value="Genomic_DNA"/>
</dbReference>
<dbReference type="RefSeq" id="WP_079728191.1">
    <property type="nucleotide sequence ID" value="NZ_FUZP01000002.1"/>
</dbReference>
<dbReference type="GO" id="GO:0020037">
    <property type="term" value="F:heme binding"/>
    <property type="evidence" value="ECO:0007669"/>
    <property type="project" value="TreeGrafter"/>
</dbReference>
<evidence type="ECO:0000256" key="2">
    <source>
        <dbReference type="SAM" id="Phobius"/>
    </source>
</evidence>
<feature type="transmembrane region" description="Helical" evidence="2">
    <location>
        <begin position="76"/>
        <end position="94"/>
    </location>
</feature>
<keyword evidence="2" id="KW-1133">Transmembrane helix</keyword>
<feature type="domain" description="Oxidoreductase molybdopterin-binding" evidence="3">
    <location>
        <begin position="316"/>
        <end position="467"/>
    </location>
</feature>
<proteinExistence type="predicted"/>
<reference evidence="4 5" key="1">
    <citation type="submission" date="2017-02" db="EMBL/GenBank/DDBJ databases">
        <authorList>
            <person name="Peterson S.W."/>
        </authorList>
    </citation>
    <scope>NUCLEOTIDE SEQUENCE [LARGE SCALE GENOMIC DNA]</scope>
    <source>
        <strain evidence="4 5">VKM Ac-2059</strain>
    </source>
</reference>
<feature type="transmembrane region" description="Helical" evidence="2">
    <location>
        <begin position="137"/>
        <end position="158"/>
    </location>
</feature>
<name>A0A1T5KCY8_9MICO</name>
<keyword evidence="2" id="KW-0472">Membrane</keyword>
<sequence length="591" mass="61676">MSTDDERADPATTWDALAADASVGERGDVRSSTATARGGEGPGADDTDARTASPGRNSGSRDLDAGRRPPLFRDPATWWAALAGIVSAIVVLAVAEVIAVFLGLAGSPLFAVGAWVIDLVPGWLKDAVIQAFGTADKVVLLGVLAVVVLLLAAAAGIVQFRRAPWGVVILVAVSALAAVAVTTRPEATGVDAIPTVVGMIAGAVLLRQAVRALADWRESAARERGTVARSGGLAQLDRRKFLGLTLIAGVAAAAAGAGARAFNQAVTYVSDLRAKITLPAAATTEAPAPAGADLDIDGVVSYITPNEEFYRIDTALQVPNIDPDAWSLKVTGMVDREVEITFDELLAKPLIEHTTTLACVSNEVGGTLIGNAVWLGYPIREVLAEAGVQAGADMVLSRSQDGFTASTPLEVLQDEGREALLAVGMNGEPLPLEHGFPVRMVVPGLYGYVSATKWVVELSVTTFAAEAAYWTDRGWGERGPIKQSSRIDTPRQLGKIAPGRTAVAGVAWAQHTGIRGVDVRIDDGPWQPARLADTVGPDTWVQWVYEWDAAAGQHQVQVRSTDATGQPQTEALAGVLPDGATGLHTITVNVG</sequence>
<dbReference type="STRING" id="123320.SAMN06309945_2125"/>
<evidence type="ECO:0000313" key="5">
    <source>
        <dbReference type="Proteomes" id="UP000190857"/>
    </source>
</evidence>
<evidence type="ECO:0000313" key="4">
    <source>
        <dbReference type="EMBL" id="SKC61563.1"/>
    </source>
</evidence>
<dbReference type="SUPFAM" id="SSF56524">
    <property type="entry name" value="Oxidoreductase molybdopterin-binding domain"/>
    <property type="match status" value="1"/>
</dbReference>
<accession>A0A1T5KCY8</accession>
<feature type="region of interest" description="Disordered" evidence="1">
    <location>
        <begin position="1"/>
        <end position="68"/>
    </location>
</feature>
<feature type="transmembrane region" description="Helical" evidence="2">
    <location>
        <begin position="241"/>
        <end position="262"/>
    </location>
</feature>
<dbReference type="OrthoDB" id="9795587at2"/>
<dbReference type="Proteomes" id="UP000190857">
    <property type="component" value="Unassembled WGS sequence"/>
</dbReference>
<dbReference type="SUPFAM" id="SSF81296">
    <property type="entry name" value="E set domains"/>
    <property type="match status" value="1"/>
</dbReference>
<dbReference type="GO" id="GO:0006790">
    <property type="term" value="P:sulfur compound metabolic process"/>
    <property type="evidence" value="ECO:0007669"/>
    <property type="project" value="TreeGrafter"/>
</dbReference>
<dbReference type="GO" id="GO:0008482">
    <property type="term" value="F:sulfite oxidase activity"/>
    <property type="evidence" value="ECO:0007669"/>
    <property type="project" value="TreeGrafter"/>
</dbReference>
<evidence type="ECO:0000259" key="3">
    <source>
        <dbReference type="Pfam" id="PF00174"/>
    </source>
</evidence>
<dbReference type="Gene3D" id="2.60.40.650">
    <property type="match status" value="1"/>
</dbReference>
<dbReference type="InterPro" id="IPR000572">
    <property type="entry name" value="OxRdtase_Mopterin-bd_dom"/>
</dbReference>